<name>K0TNS0_THAOC</name>
<keyword evidence="4" id="KW-1185">Reference proteome</keyword>
<protein>
    <submittedName>
        <fullName evidence="3">Uncharacterized protein</fullName>
    </submittedName>
</protein>
<feature type="region of interest" description="Disordered" evidence="2">
    <location>
        <begin position="242"/>
        <end position="305"/>
    </location>
</feature>
<dbReference type="eggNOG" id="ENOG502QWGB">
    <property type="taxonomic scope" value="Eukaryota"/>
</dbReference>
<dbReference type="EMBL" id="AGNL01004244">
    <property type="protein sequence ID" value="EJK73742.1"/>
    <property type="molecule type" value="Genomic_DNA"/>
</dbReference>
<accession>K0TNS0</accession>
<feature type="non-terminal residue" evidence="3">
    <location>
        <position position="1"/>
    </location>
</feature>
<proteinExistence type="inferred from homology"/>
<reference evidence="3 4" key="1">
    <citation type="journal article" date="2012" name="Genome Biol.">
        <title>Genome and low-iron response of an oceanic diatom adapted to chronic iron limitation.</title>
        <authorList>
            <person name="Lommer M."/>
            <person name="Specht M."/>
            <person name="Roy A.S."/>
            <person name="Kraemer L."/>
            <person name="Andreson R."/>
            <person name="Gutowska M.A."/>
            <person name="Wolf J."/>
            <person name="Bergner S.V."/>
            <person name="Schilhabel M.B."/>
            <person name="Klostermeier U.C."/>
            <person name="Beiko R.G."/>
            <person name="Rosenstiel P."/>
            <person name="Hippler M."/>
            <person name="Laroche J."/>
        </authorList>
    </citation>
    <scope>NUCLEOTIDE SEQUENCE [LARGE SCALE GENOMIC DNA]</scope>
    <source>
        <strain evidence="3 4">CCMP1005</strain>
    </source>
</reference>
<dbReference type="InterPro" id="IPR006917">
    <property type="entry name" value="SOUL_heme-bd"/>
</dbReference>
<dbReference type="SUPFAM" id="SSF55136">
    <property type="entry name" value="Probable bacterial effector-binding domain"/>
    <property type="match status" value="1"/>
</dbReference>
<dbReference type="OrthoDB" id="44820at2759"/>
<gene>
    <name evidence="3" type="ORF">THAOC_04617</name>
</gene>
<dbReference type="InterPro" id="IPR011256">
    <property type="entry name" value="Reg_factor_effector_dom_sf"/>
</dbReference>
<dbReference type="Proteomes" id="UP000266841">
    <property type="component" value="Unassembled WGS sequence"/>
</dbReference>
<sequence>RGDPVPPPSVRPVIVVVVVVVVAPVSTPRRAREGRRVAVPARGGRAPHVEPGTLRHRAVPVPAPAAVPDGEGHPAAVQAREDVVTRSVLVVPPSVVPAEAVQVAAVVGHAVVLDLGSVELKTTRVGHEERTCSSSGSTIGRAANSVGAVGCDQLEWDPRRKGGSEDSRGPRRPPPSLSIGRTLRDIRHTALLRMAGMAGGPGTRSTPRTAEYSEPRSCPCVSFHFRIVVSGIAAFHPGAAASSSFHSSFSRGRELPSSPTTTDDEVPHRVHRARRRPAEGRGIRPSAAREAADEPPLGGRGAERGFGTLGQGIQAQAGAGEGVHNFLRSHGDILVRPGGLVSRSDDVAVRHQNNVDMLAGRTLMGKVLFEGAGIILHSVTGGEIVERNGEVAVDDIITRWTLRVTAKVLPWTPEAVFSGISVYKVQPGGPEGLQIVGQTDFWDSINIAEGTDSLNAKEQYQEVPKPTAVQHFLDQLKPEGFVAPSAAVEVPYVLLRAGDGYEIRRYPGFVGAQTTYERRDVGYGSLGAFSKGMDPLAPSICRVYNDEDSAEPTEKTMTWPLRYAAPGSGREAPEAPPEAAAKAGDGQWRTVRLVPQPETVVAVRAFEDFAMAPVVRKADRELREMLRRDGLVAEEGSGDFVRFCQYDAVHSMGKRRSEVWIDLKDGGHPY</sequence>
<dbReference type="AlphaFoldDB" id="K0TNS0"/>
<comment type="similarity">
    <text evidence="1">Belongs to the HEBP family.</text>
</comment>
<organism evidence="3 4">
    <name type="scientific">Thalassiosira oceanica</name>
    <name type="common">Marine diatom</name>
    <dbReference type="NCBI Taxonomy" id="159749"/>
    <lineage>
        <taxon>Eukaryota</taxon>
        <taxon>Sar</taxon>
        <taxon>Stramenopiles</taxon>
        <taxon>Ochrophyta</taxon>
        <taxon>Bacillariophyta</taxon>
        <taxon>Coscinodiscophyceae</taxon>
        <taxon>Thalassiosirophycidae</taxon>
        <taxon>Thalassiosirales</taxon>
        <taxon>Thalassiosiraceae</taxon>
        <taxon>Thalassiosira</taxon>
    </lineage>
</organism>
<dbReference type="Pfam" id="PF04832">
    <property type="entry name" value="SOUL"/>
    <property type="match status" value="1"/>
</dbReference>
<comment type="caution">
    <text evidence="3">The sequence shown here is derived from an EMBL/GenBank/DDBJ whole genome shotgun (WGS) entry which is preliminary data.</text>
</comment>
<feature type="region of interest" description="Disordered" evidence="2">
    <location>
        <begin position="150"/>
        <end position="183"/>
    </location>
</feature>
<evidence type="ECO:0000313" key="4">
    <source>
        <dbReference type="Proteomes" id="UP000266841"/>
    </source>
</evidence>
<feature type="compositionally biased region" description="Basic and acidic residues" evidence="2">
    <location>
        <begin position="156"/>
        <end position="169"/>
    </location>
</feature>
<evidence type="ECO:0000256" key="2">
    <source>
        <dbReference type="SAM" id="MobiDB-lite"/>
    </source>
</evidence>
<evidence type="ECO:0000313" key="3">
    <source>
        <dbReference type="EMBL" id="EJK73742.1"/>
    </source>
</evidence>
<dbReference type="Gene3D" id="3.20.80.10">
    <property type="entry name" value="Regulatory factor, effector binding domain"/>
    <property type="match status" value="1"/>
</dbReference>
<evidence type="ECO:0000256" key="1">
    <source>
        <dbReference type="ARBA" id="ARBA00009817"/>
    </source>
</evidence>